<dbReference type="InterPro" id="IPR026956">
    <property type="entry name" value="D-ser_dehydrat-like_dom"/>
</dbReference>
<dbReference type="InterPro" id="IPR051466">
    <property type="entry name" value="D-amino_acid_metab_enzyme"/>
</dbReference>
<organism evidence="4 5">
    <name type="scientific">Inquilinus ginsengisoli</name>
    <dbReference type="NCBI Taxonomy" id="363840"/>
    <lineage>
        <taxon>Bacteria</taxon>
        <taxon>Pseudomonadati</taxon>
        <taxon>Pseudomonadota</taxon>
        <taxon>Alphaproteobacteria</taxon>
        <taxon>Rhodospirillales</taxon>
        <taxon>Rhodospirillaceae</taxon>
        <taxon>Inquilinus</taxon>
    </lineage>
</organism>
<dbReference type="InterPro" id="IPR001608">
    <property type="entry name" value="Ala_racemase_N"/>
</dbReference>
<evidence type="ECO:0000313" key="4">
    <source>
        <dbReference type="EMBL" id="MDR6287683.1"/>
    </source>
</evidence>
<name>A0ABU1JGG6_9PROT</name>
<feature type="domain" description="D-serine dehydratase-like" evidence="3">
    <location>
        <begin position="323"/>
        <end position="423"/>
    </location>
</feature>
<dbReference type="RefSeq" id="WP_309791558.1">
    <property type="nucleotide sequence ID" value="NZ_JAVDPW010000001.1"/>
</dbReference>
<comment type="caution">
    <text evidence="4">The sequence shown here is derived from an EMBL/GenBank/DDBJ whole genome shotgun (WGS) entry which is preliminary data.</text>
</comment>
<dbReference type="Pfam" id="PF01168">
    <property type="entry name" value="Ala_racemase_N"/>
    <property type="match status" value="1"/>
</dbReference>
<proteinExistence type="inferred from homology"/>
<keyword evidence="2 4" id="KW-0456">Lyase</keyword>
<dbReference type="InterPro" id="IPR042208">
    <property type="entry name" value="D-ser_dehydrat-like_sf"/>
</dbReference>
<reference evidence="4 5" key="1">
    <citation type="submission" date="2023-07" db="EMBL/GenBank/DDBJ databases">
        <title>Sorghum-associated microbial communities from plants grown in Nebraska, USA.</title>
        <authorList>
            <person name="Schachtman D."/>
        </authorList>
    </citation>
    <scope>NUCLEOTIDE SEQUENCE [LARGE SCALE GENOMIC DNA]</scope>
    <source>
        <strain evidence="4 5">584</strain>
    </source>
</reference>
<evidence type="ECO:0000256" key="2">
    <source>
        <dbReference type="ARBA" id="ARBA00023239"/>
    </source>
</evidence>
<comment type="similarity">
    <text evidence="1">Belongs to the DSD1 family.</text>
</comment>
<dbReference type="EMBL" id="JAVDPW010000001">
    <property type="protein sequence ID" value="MDR6287683.1"/>
    <property type="molecule type" value="Genomic_DNA"/>
</dbReference>
<dbReference type="SMART" id="SM01119">
    <property type="entry name" value="D-ser_dehydrat"/>
    <property type="match status" value="1"/>
</dbReference>
<dbReference type="Pfam" id="PF14031">
    <property type="entry name" value="D-ser_dehydrat"/>
    <property type="match status" value="1"/>
</dbReference>
<sequence>MAVAIDALDITVLDDRIRGVPPGTAPLPLAAVAAQGWHPAEGVMSLPVLTLDEAAFAGNRDLMLRYAAEQGVAIAPHGKTPMLPELAGSLVAAGAWGATVADIRQAAVMLHAGLNRLILANEVGGLGGAGRLARLLDAYPQAELYPFVDSVEAAQALDTAWREAGRPPLPVLVEIGAGRAGARDLAAAERVIAAVAASQGRLRLAGVATYEAAAASAAPGRAEAVVAGLAELAAATFQRVRAAAGAGAPLIVTAGGSYYFDLVVRHLGPVVAADGAATLVLRSGSLFLGDHAFTARGLAEIDARQGFRIGGEVRSAAQGFRPALRLWAEVLSRPEPGLALCGMGMRDVSYDQDLPMPLRLHRNGRVLADFAGPDDARVAKLNDQHSFLALRPDSPVAVGDVVEFGISHPCTCLDRWRLVWGVDAAGRVRTAYPTRFG</sequence>
<dbReference type="PANTHER" id="PTHR28004:SF8">
    <property type="entry name" value="D-SERINE DEAMINASE"/>
    <property type="match status" value="1"/>
</dbReference>
<protein>
    <submittedName>
        <fullName evidence="4">D-serine dehydratase</fullName>
        <ecNumber evidence="4">4.3.1.18</ecNumber>
    </submittedName>
</protein>
<dbReference type="GO" id="GO:0008721">
    <property type="term" value="F:D-serine ammonia-lyase activity"/>
    <property type="evidence" value="ECO:0007669"/>
    <property type="project" value="UniProtKB-EC"/>
</dbReference>
<dbReference type="Gene3D" id="3.20.20.10">
    <property type="entry name" value="Alanine racemase"/>
    <property type="match status" value="1"/>
</dbReference>
<evidence type="ECO:0000256" key="1">
    <source>
        <dbReference type="ARBA" id="ARBA00005323"/>
    </source>
</evidence>
<keyword evidence="5" id="KW-1185">Reference proteome</keyword>
<dbReference type="InterPro" id="IPR029066">
    <property type="entry name" value="PLP-binding_barrel"/>
</dbReference>
<evidence type="ECO:0000259" key="3">
    <source>
        <dbReference type="SMART" id="SM01119"/>
    </source>
</evidence>
<gene>
    <name evidence="4" type="ORF">E9232_000182</name>
</gene>
<dbReference type="Proteomes" id="UP001262410">
    <property type="component" value="Unassembled WGS sequence"/>
</dbReference>
<dbReference type="Gene3D" id="2.40.37.20">
    <property type="entry name" value="D-serine dehydratase-like domain"/>
    <property type="match status" value="1"/>
</dbReference>
<evidence type="ECO:0000313" key="5">
    <source>
        <dbReference type="Proteomes" id="UP001262410"/>
    </source>
</evidence>
<dbReference type="PANTHER" id="PTHR28004">
    <property type="entry name" value="ZGC:162816-RELATED"/>
    <property type="match status" value="1"/>
</dbReference>
<dbReference type="SUPFAM" id="SSF51419">
    <property type="entry name" value="PLP-binding barrel"/>
    <property type="match status" value="1"/>
</dbReference>
<dbReference type="EC" id="4.3.1.18" evidence="4"/>
<accession>A0ABU1JGG6</accession>